<keyword evidence="4 9" id="KW-0812">Transmembrane</keyword>
<keyword evidence="8" id="KW-0129">CBS domain</keyword>
<dbReference type="InterPro" id="IPR000644">
    <property type="entry name" value="CBS_dom"/>
</dbReference>
<evidence type="ECO:0000313" key="11">
    <source>
        <dbReference type="EMBL" id="KHS53284.1"/>
    </source>
</evidence>
<accession>A0A0B9AQY9</accession>
<dbReference type="PANTHER" id="PTHR43773:SF1">
    <property type="entry name" value="MAGNESIUM TRANSPORTER MGTE"/>
    <property type="match status" value="1"/>
</dbReference>
<dbReference type="InterPro" id="IPR006667">
    <property type="entry name" value="SLC41_membr_dom"/>
</dbReference>
<dbReference type="Pfam" id="PF03448">
    <property type="entry name" value="MgtE_N"/>
    <property type="match status" value="1"/>
</dbReference>
<feature type="transmembrane region" description="Helical" evidence="9">
    <location>
        <begin position="429"/>
        <end position="454"/>
    </location>
</feature>
<evidence type="ECO:0000259" key="10">
    <source>
        <dbReference type="PROSITE" id="PS51371"/>
    </source>
</evidence>
<dbReference type="NCBIfam" id="TIGR00400">
    <property type="entry name" value="mgtE"/>
    <property type="match status" value="1"/>
</dbReference>
<proteinExistence type="inferred from homology"/>
<dbReference type="PANTHER" id="PTHR43773">
    <property type="entry name" value="MAGNESIUM TRANSPORTER MGTE"/>
    <property type="match status" value="1"/>
</dbReference>
<gene>
    <name evidence="11" type="ORF">AE0388_1227</name>
</gene>
<dbReference type="InterPro" id="IPR006668">
    <property type="entry name" value="Mg_transptr_MgtE_intracell_dom"/>
</dbReference>
<dbReference type="CDD" id="cd04606">
    <property type="entry name" value="CBS_pair_Mg_transporter"/>
    <property type="match status" value="1"/>
</dbReference>
<comment type="function">
    <text evidence="9">Acts as a magnesium transporter.</text>
</comment>
<keyword evidence="9" id="KW-1003">Cell membrane</keyword>
<feature type="domain" description="CBS" evidence="10">
    <location>
        <begin position="207"/>
        <end position="263"/>
    </location>
</feature>
<dbReference type="InterPro" id="IPR036739">
    <property type="entry name" value="SLC41_membr_dom_sf"/>
</dbReference>
<dbReference type="SUPFAM" id="SSF158791">
    <property type="entry name" value="MgtE N-terminal domain-like"/>
    <property type="match status" value="1"/>
</dbReference>
<evidence type="ECO:0000256" key="8">
    <source>
        <dbReference type="PROSITE-ProRule" id="PRU00703"/>
    </source>
</evidence>
<feature type="domain" description="CBS" evidence="10">
    <location>
        <begin position="144"/>
        <end position="206"/>
    </location>
</feature>
<dbReference type="RefSeq" id="WP_039208040.1">
    <property type="nucleotide sequence ID" value="NZ_JBCLTJ010000013.1"/>
</dbReference>
<dbReference type="InterPro" id="IPR006669">
    <property type="entry name" value="MgtE_transporter"/>
</dbReference>
<keyword evidence="3 9" id="KW-0813">Transport</keyword>
<keyword evidence="7 9" id="KW-0472">Membrane</keyword>
<dbReference type="Gene3D" id="1.25.60.10">
    <property type="entry name" value="MgtE N-terminal domain-like"/>
    <property type="match status" value="1"/>
</dbReference>
<dbReference type="GO" id="GO:0046872">
    <property type="term" value="F:metal ion binding"/>
    <property type="evidence" value="ECO:0007669"/>
    <property type="project" value="UniProtKB-KW"/>
</dbReference>
<comment type="subcellular location">
    <subcellularLocation>
        <location evidence="9">Cell membrane</location>
        <topology evidence="9">Multi-pass membrane protein</topology>
    </subcellularLocation>
    <subcellularLocation>
        <location evidence="1">Membrane</location>
        <topology evidence="1">Multi-pass membrane protein</topology>
    </subcellularLocation>
</comment>
<dbReference type="GO" id="GO:0005886">
    <property type="term" value="C:plasma membrane"/>
    <property type="evidence" value="ECO:0007669"/>
    <property type="project" value="UniProtKB-SubCell"/>
</dbReference>
<evidence type="ECO:0000256" key="9">
    <source>
        <dbReference type="RuleBase" id="RU362011"/>
    </source>
</evidence>
<evidence type="ECO:0000256" key="7">
    <source>
        <dbReference type="ARBA" id="ARBA00023136"/>
    </source>
</evidence>
<dbReference type="EMBL" id="JTJZ01000016">
    <property type="protein sequence ID" value="KHS53284.1"/>
    <property type="molecule type" value="Genomic_DNA"/>
</dbReference>
<organism evidence="11 12">
    <name type="scientific">Brevibacterium linens</name>
    <dbReference type="NCBI Taxonomy" id="1703"/>
    <lineage>
        <taxon>Bacteria</taxon>
        <taxon>Bacillati</taxon>
        <taxon>Actinomycetota</taxon>
        <taxon>Actinomycetes</taxon>
        <taxon>Micrococcales</taxon>
        <taxon>Brevibacteriaceae</taxon>
        <taxon>Brevibacterium</taxon>
    </lineage>
</organism>
<feature type="transmembrane region" description="Helical" evidence="9">
    <location>
        <begin position="365"/>
        <end position="387"/>
    </location>
</feature>
<evidence type="ECO:0000256" key="6">
    <source>
        <dbReference type="ARBA" id="ARBA00022989"/>
    </source>
</evidence>
<keyword evidence="6 9" id="KW-1133">Transmembrane helix</keyword>
<keyword evidence="9" id="KW-0479">Metal-binding</keyword>
<dbReference type="SUPFAM" id="SSF161093">
    <property type="entry name" value="MgtE membrane domain-like"/>
    <property type="match status" value="1"/>
</dbReference>
<dbReference type="Gene3D" id="3.10.580.10">
    <property type="entry name" value="CBS-domain"/>
    <property type="match status" value="1"/>
</dbReference>
<name>A0A0B9AQY9_BRELN</name>
<feature type="transmembrane region" description="Helical" evidence="9">
    <location>
        <begin position="393"/>
        <end position="417"/>
    </location>
</feature>
<dbReference type="SMART" id="SM00924">
    <property type="entry name" value="MgtE_N"/>
    <property type="match status" value="1"/>
</dbReference>
<dbReference type="Proteomes" id="UP000031488">
    <property type="component" value="Unassembled WGS sequence"/>
</dbReference>
<evidence type="ECO:0000256" key="2">
    <source>
        <dbReference type="ARBA" id="ARBA00009749"/>
    </source>
</evidence>
<dbReference type="InterPro" id="IPR046342">
    <property type="entry name" value="CBS_dom_sf"/>
</dbReference>
<dbReference type="PATRIC" id="fig|1703.6.peg.1114"/>
<feature type="transmembrane region" description="Helical" evidence="9">
    <location>
        <begin position="291"/>
        <end position="311"/>
    </location>
</feature>
<comment type="caution">
    <text evidence="9">Lacks conserved residue(s) required for the propagation of feature annotation.</text>
</comment>
<dbReference type="GO" id="GO:0015095">
    <property type="term" value="F:magnesium ion transmembrane transporter activity"/>
    <property type="evidence" value="ECO:0007669"/>
    <property type="project" value="UniProtKB-UniRule"/>
</dbReference>
<dbReference type="STRING" id="1703.BLSMQ_0746"/>
<keyword evidence="5 9" id="KW-0460">Magnesium</keyword>
<reference evidence="11 12" key="1">
    <citation type="submission" date="2014-11" db="EMBL/GenBank/DDBJ databases">
        <title>Draft Genome Sequence of Brevibacterium linens AE038-8.</title>
        <authorList>
            <person name="Maizel D."/>
            <person name="Utturkar S.M."/>
            <person name="Brown S.D."/>
            <person name="Ferrero M."/>
            <person name="Rosen B.P."/>
        </authorList>
    </citation>
    <scope>NUCLEOTIDE SEQUENCE [LARGE SCALE GENOMIC DNA]</scope>
    <source>
        <strain evidence="11 12">AE038-8</strain>
    </source>
</reference>
<dbReference type="Gene3D" id="1.10.357.20">
    <property type="entry name" value="SLC41 divalent cation transporters, integral membrane domain"/>
    <property type="match status" value="1"/>
</dbReference>
<protein>
    <recommendedName>
        <fullName evidence="9">Magnesium transporter MgtE</fullName>
    </recommendedName>
</protein>
<dbReference type="SMART" id="SM00116">
    <property type="entry name" value="CBS"/>
    <property type="match status" value="2"/>
</dbReference>
<comment type="subunit">
    <text evidence="9">Homodimer.</text>
</comment>
<dbReference type="Pfam" id="PF01769">
    <property type="entry name" value="MgtE"/>
    <property type="match status" value="1"/>
</dbReference>
<evidence type="ECO:0000256" key="4">
    <source>
        <dbReference type="ARBA" id="ARBA00022692"/>
    </source>
</evidence>
<sequence>MADTTEGTEAADRLESALTGRIDPGTLDEIAGLARQVPRAEIARLVHTSTPLQSAMLFRVLTKEEALDVFEDLPPAYQAELIGNLREPEVADIVEGLDPDDRAELFGELPASVASRLMKGLTPDERSMTSAVLGYPKSAIGRYMSPEVLGIHEDWTAAQAMEVVRARIDGPETVYLLPVVGPGRVLRGVVSLRNLLAADEDTIIADMVRDSLSTHALTDREEASREFLSHRLIAMPVTDQEERLVGILTMDDVLDIVDEEDAEDLARGSGTEPLDRSYLSSTIIRLVKSRIVWLLVLAVSAILTVQVLEVYEDRLDQVVVLALFIPLLTGTGGNTGNQAATTVTRALAVGEVRVRDLGRVIWRELRVGAVLGSVLGTLGFVIAGLVYGWAIGLVIGLTLLSVCMMAATVGGLMPIIAKKVGADPAVFSNPFISTFCDATGLIIYFTIATTVLGLS</sequence>
<evidence type="ECO:0000313" key="12">
    <source>
        <dbReference type="Proteomes" id="UP000031488"/>
    </source>
</evidence>
<dbReference type="SUPFAM" id="SSF54631">
    <property type="entry name" value="CBS-domain pair"/>
    <property type="match status" value="1"/>
</dbReference>
<evidence type="ECO:0000256" key="1">
    <source>
        <dbReference type="ARBA" id="ARBA00004141"/>
    </source>
</evidence>
<dbReference type="Pfam" id="PF00571">
    <property type="entry name" value="CBS"/>
    <property type="match status" value="2"/>
</dbReference>
<comment type="caution">
    <text evidence="11">The sequence shown here is derived from an EMBL/GenBank/DDBJ whole genome shotgun (WGS) entry which is preliminary data.</text>
</comment>
<dbReference type="AlphaFoldDB" id="A0A0B9AQY9"/>
<dbReference type="OrthoDB" id="9790355at2"/>
<evidence type="ECO:0000256" key="3">
    <source>
        <dbReference type="ARBA" id="ARBA00022448"/>
    </source>
</evidence>
<dbReference type="InterPro" id="IPR038076">
    <property type="entry name" value="MgtE_N_sf"/>
</dbReference>
<keyword evidence="12" id="KW-1185">Reference proteome</keyword>
<evidence type="ECO:0000256" key="5">
    <source>
        <dbReference type="ARBA" id="ARBA00022842"/>
    </source>
</evidence>
<dbReference type="PROSITE" id="PS51371">
    <property type="entry name" value="CBS"/>
    <property type="match status" value="2"/>
</dbReference>
<comment type="similarity">
    <text evidence="2 9">Belongs to the SLC41A transporter family.</text>
</comment>